<evidence type="ECO:0000259" key="2">
    <source>
        <dbReference type="Pfam" id="PF00561"/>
    </source>
</evidence>
<organism evidence="3 4">
    <name type="scientific">Glutamicibacter creatinolyticus</name>
    <dbReference type="NCBI Taxonomy" id="162496"/>
    <lineage>
        <taxon>Bacteria</taxon>
        <taxon>Bacillati</taxon>
        <taxon>Actinomycetota</taxon>
        <taxon>Actinomycetes</taxon>
        <taxon>Micrococcales</taxon>
        <taxon>Micrococcaceae</taxon>
        <taxon>Glutamicibacter</taxon>
    </lineage>
</organism>
<name>A0A5B7WXU9_9MICC</name>
<protein>
    <submittedName>
        <fullName evidence="3">Alpha/beta hydrolase</fullName>
    </submittedName>
</protein>
<evidence type="ECO:0000313" key="4">
    <source>
        <dbReference type="Proteomes" id="UP000307000"/>
    </source>
</evidence>
<dbReference type="InterPro" id="IPR000073">
    <property type="entry name" value="AB_hydrolase_1"/>
</dbReference>
<dbReference type="RefSeq" id="WP_138926748.1">
    <property type="nucleotide sequence ID" value="NZ_CP034412.1"/>
</dbReference>
<evidence type="ECO:0000313" key="3">
    <source>
        <dbReference type="EMBL" id="QCY48074.1"/>
    </source>
</evidence>
<keyword evidence="4" id="KW-1185">Reference proteome</keyword>
<reference evidence="3 4" key="1">
    <citation type="submission" date="2018-12" db="EMBL/GenBank/DDBJ databases">
        <title>Complete Genome Sequence of Glutamicibacter creatinolyticus strain LGCM259,isolated from an abscess of a 12-year-old mare in Italy.</title>
        <authorList>
            <person name="Santos R.G."/>
            <person name="Silva A.L."/>
            <person name="Seyffert N."/>
            <person name="Castro T.L.P."/>
            <person name="Attili A.R."/>
            <person name="Rifici C."/>
            <person name="Mazzullo G."/>
            <person name="Brenig B."/>
            <person name="Venanzi F."/>
            <person name="Azevedo V."/>
        </authorList>
    </citation>
    <scope>NUCLEOTIDE SEQUENCE [LARGE SCALE GENOMIC DNA]</scope>
    <source>
        <strain evidence="3 4">LGCM 259</strain>
    </source>
</reference>
<dbReference type="PANTHER" id="PTHR43798:SF31">
    <property type="entry name" value="AB HYDROLASE SUPERFAMILY PROTEIN YCLE"/>
    <property type="match status" value="1"/>
</dbReference>
<dbReference type="PRINTS" id="PR00111">
    <property type="entry name" value="ABHYDROLASE"/>
</dbReference>
<dbReference type="InterPro" id="IPR050266">
    <property type="entry name" value="AB_hydrolase_sf"/>
</dbReference>
<gene>
    <name evidence="3" type="ORF">GcLGCM259_2367</name>
</gene>
<sequence length="260" mass="28542">MPSITNPADGTEIFFDDDRAAGEAVVYLHGSALSRSIWRGLGYTKTVGAGRRNIRIDLRGHGKSGKPHRTESYTMELITGDVLAVLDSLGIERAHLLGYSFGSRTALSIALQQPERVLSLSMLGGTYAIESGEIDGLFFEGYLQVLRAGDIEGFVSGQGRLDPATRMAFLANDPLALAAYFEAAETLQRLELEQLRALRVPTLLLAGTRDQPRFEHNKVMARTMPHARLVPLVDRTHGSTLFPIEPGATQIAQFLDRHDR</sequence>
<dbReference type="Gene3D" id="3.40.50.1820">
    <property type="entry name" value="alpha/beta hydrolase"/>
    <property type="match status" value="1"/>
</dbReference>
<proteinExistence type="predicted"/>
<keyword evidence="1 3" id="KW-0378">Hydrolase</keyword>
<dbReference type="EMBL" id="CP034412">
    <property type="protein sequence ID" value="QCY48074.1"/>
    <property type="molecule type" value="Genomic_DNA"/>
</dbReference>
<dbReference type="GO" id="GO:0016787">
    <property type="term" value="F:hydrolase activity"/>
    <property type="evidence" value="ECO:0007669"/>
    <property type="project" value="UniProtKB-KW"/>
</dbReference>
<feature type="domain" description="AB hydrolase-1" evidence="2">
    <location>
        <begin position="24"/>
        <end position="162"/>
    </location>
</feature>
<dbReference type="SUPFAM" id="SSF53474">
    <property type="entry name" value="alpha/beta-Hydrolases"/>
    <property type="match status" value="1"/>
</dbReference>
<dbReference type="Proteomes" id="UP000307000">
    <property type="component" value="Chromosome"/>
</dbReference>
<dbReference type="Pfam" id="PF00561">
    <property type="entry name" value="Abhydrolase_1"/>
    <property type="match status" value="1"/>
</dbReference>
<evidence type="ECO:0000256" key="1">
    <source>
        <dbReference type="ARBA" id="ARBA00022801"/>
    </source>
</evidence>
<dbReference type="AlphaFoldDB" id="A0A5B7WXU9"/>
<dbReference type="GO" id="GO:0016020">
    <property type="term" value="C:membrane"/>
    <property type="evidence" value="ECO:0007669"/>
    <property type="project" value="TreeGrafter"/>
</dbReference>
<dbReference type="PANTHER" id="PTHR43798">
    <property type="entry name" value="MONOACYLGLYCEROL LIPASE"/>
    <property type="match status" value="1"/>
</dbReference>
<dbReference type="KEGG" id="gcr:GcLGCM259_2367"/>
<accession>A0A5B7WXU9</accession>
<dbReference type="InterPro" id="IPR029058">
    <property type="entry name" value="AB_hydrolase_fold"/>
</dbReference>